<proteinExistence type="predicted"/>
<gene>
    <name evidence="3" type="ORF">MELIAE_LOCUS10660</name>
</gene>
<dbReference type="Proteomes" id="UP001154078">
    <property type="component" value="Chromosome 7"/>
</dbReference>
<dbReference type="PANTHER" id="PTHR21177:SF7">
    <property type="entry name" value="GH11627P"/>
    <property type="match status" value="1"/>
</dbReference>
<sequence>MGDILRIQIFFTVLTLLILLQWSTEGAVMAPPWANPKLNPCATQPNGWQLLFWPPDGKCYKIFQIGYPCPDGMELSPAADKSGQEFSAECRCPPKTAQSARDGLCYEVYSLGPCDKGYYFAPDTHYVNKDSKRKWGVCKQLKLCSNPSEIYWPQDGKCYKKLTKGPCIKGQLLYSSAPDKIPVCKCGKQRELREFRFDNGQCYQHYTRGPCLEQGHLFLPDRSCGCHSFLPHFHNRTQQCYELGSIGPCSTGEIFDLNHETRRGSCNCKPGYIRYRDSTCHRPYTQGPCPAKHILANTTDCMPQPCSKGHLFHPADNQCYRIGTRGPCQDGKIVTFDFNTRPSIDGVSHNGVCACERRDCRGGAAQQPCDGSRAHVRYDGACHKLYAQGPCPKGSWMVPKRRKGRGEGLWTDGEKQGACECSPGYSRVQRTVKNRNVTLCMSPTVILANYLNGGNNNNYTIAQVISV</sequence>
<feature type="domain" description="DUF4789" evidence="2">
    <location>
        <begin position="260"/>
        <end position="308"/>
    </location>
</feature>
<feature type="signal peptide" evidence="1">
    <location>
        <begin position="1"/>
        <end position="26"/>
    </location>
</feature>
<dbReference type="InterPro" id="IPR031993">
    <property type="entry name" value="DUF4789"/>
</dbReference>
<feature type="domain" description="DUF4789" evidence="2">
    <location>
        <begin position="125"/>
        <end position="185"/>
    </location>
</feature>
<evidence type="ECO:0000313" key="3">
    <source>
        <dbReference type="EMBL" id="CAH0561020.1"/>
    </source>
</evidence>
<dbReference type="AlphaFoldDB" id="A0A9P0BE03"/>
<evidence type="ECO:0000259" key="2">
    <source>
        <dbReference type="Pfam" id="PF16033"/>
    </source>
</evidence>
<dbReference type="OrthoDB" id="6328618at2759"/>
<evidence type="ECO:0000256" key="1">
    <source>
        <dbReference type="SAM" id="SignalP"/>
    </source>
</evidence>
<accession>A0A9P0BE03</accession>
<name>A0A9P0BE03_BRAAE</name>
<keyword evidence="1" id="KW-0732">Signal</keyword>
<dbReference type="PANTHER" id="PTHR21177">
    <property type="entry name" value="IP06524P-RELATED"/>
    <property type="match status" value="1"/>
</dbReference>
<keyword evidence="4" id="KW-1185">Reference proteome</keyword>
<protein>
    <recommendedName>
        <fullName evidence="2">DUF4789 domain-containing protein</fullName>
    </recommendedName>
</protein>
<dbReference type="EMBL" id="OV121138">
    <property type="protein sequence ID" value="CAH0561020.1"/>
    <property type="molecule type" value="Genomic_DNA"/>
</dbReference>
<organism evidence="3 4">
    <name type="scientific">Brassicogethes aeneus</name>
    <name type="common">Rape pollen beetle</name>
    <name type="synonym">Meligethes aeneus</name>
    <dbReference type="NCBI Taxonomy" id="1431903"/>
    <lineage>
        <taxon>Eukaryota</taxon>
        <taxon>Metazoa</taxon>
        <taxon>Ecdysozoa</taxon>
        <taxon>Arthropoda</taxon>
        <taxon>Hexapoda</taxon>
        <taxon>Insecta</taxon>
        <taxon>Pterygota</taxon>
        <taxon>Neoptera</taxon>
        <taxon>Endopterygota</taxon>
        <taxon>Coleoptera</taxon>
        <taxon>Polyphaga</taxon>
        <taxon>Cucujiformia</taxon>
        <taxon>Nitidulidae</taxon>
        <taxon>Meligethinae</taxon>
        <taxon>Brassicogethes</taxon>
    </lineage>
</organism>
<feature type="chain" id="PRO_5040314356" description="DUF4789 domain-containing protein" evidence="1">
    <location>
        <begin position="27"/>
        <end position="467"/>
    </location>
</feature>
<dbReference type="Pfam" id="PF16033">
    <property type="entry name" value="DUF4789"/>
    <property type="match status" value="2"/>
</dbReference>
<evidence type="ECO:0000313" key="4">
    <source>
        <dbReference type="Proteomes" id="UP001154078"/>
    </source>
</evidence>
<reference evidence="3" key="1">
    <citation type="submission" date="2021-12" db="EMBL/GenBank/DDBJ databases">
        <authorList>
            <person name="King R."/>
        </authorList>
    </citation>
    <scope>NUCLEOTIDE SEQUENCE</scope>
</reference>